<keyword evidence="4" id="KW-0433">Leucine-rich repeat</keyword>
<protein>
    <recommendedName>
        <fullName evidence="2">Leucine-rich repeat-containing protein 51</fullName>
    </recommendedName>
</protein>
<dbReference type="Proteomes" id="UP000694557">
    <property type="component" value="Unassembled WGS sequence"/>
</dbReference>
<dbReference type="InterPro" id="IPR001611">
    <property type="entry name" value="Leu-rich_rpt"/>
</dbReference>
<name>A0A8C7DJP3_ONCKI</name>
<evidence type="ECO:0000256" key="3">
    <source>
        <dbReference type="ARBA" id="ARBA00022490"/>
    </source>
</evidence>
<reference evidence="6" key="1">
    <citation type="submission" date="2025-08" db="UniProtKB">
        <authorList>
            <consortium name="Ensembl"/>
        </authorList>
    </citation>
    <scope>IDENTIFICATION</scope>
</reference>
<dbReference type="PANTHER" id="PTHR46545:SF1">
    <property type="entry name" value="LEUCINE-RICH REPEAT-CONTAINING PROTEIN 51"/>
    <property type="match status" value="1"/>
</dbReference>
<dbReference type="Gene3D" id="3.80.10.10">
    <property type="entry name" value="Ribonuclease Inhibitor"/>
    <property type="match status" value="1"/>
</dbReference>
<evidence type="ECO:0000256" key="5">
    <source>
        <dbReference type="ARBA" id="ARBA00022737"/>
    </source>
</evidence>
<dbReference type="GeneTree" id="ENSGT00510000047925"/>
<dbReference type="GO" id="GO:0005737">
    <property type="term" value="C:cytoplasm"/>
    <property type="evidence" value="ECO:0007669"/>
    <property type="project" value="UniProtKB-SubCell"/>
</dbReference>
<evidence type="ECO:0000256" key="1">
    <source>
        <dbReference type="ARBA" id="ARBA00004496"/>
    </source>
</evidence>
<dbReference type="SUPFAM" id="SSF52058">
    <property type="entry name" value="L domain-like"/>
    <property type="match status" value="1"/>
</dbReference>
<organism evidence="6 7">
    <name type="scientific">Oncorhynchus kisutch</name>
    <name type="common">Coho salmon</name>
    <name type="synonym">Salmo kisutch</name>
    <dbReference type="NCBI Taxonomy" id="8019"/>
    <lineage>
        <taxon>Eukaryota</taxon>
        <taxon>Metazoa</taxon>
        <taxon>Chordata</taxon>
        <taxon>Craniata</taxon>
        <taxon>Vertebrata</taxon>
        <taxon>Euteleostomi</taxon>
        <taxon>Actinopterygii</taxon>
        <taxon>Neopterygii</taxon>
        <taxon>Teleostei</taxon>
        <taxon>Protacanthopterygii</taxon>
        <taxon>Salmoniformes</taxon>
        <taxon>Salmonidae</taxon>
        <taxon>Salmoninae</taxon>
        <taxon>Oncorhynchus</taxon>
    </lineage>
</organism>
<dbReference type="PANTHER" id="PTHR46545">
    <property type="entry name" value="LEUCINE-RICH REPEAT-CONTAINING PROTEIN 51"/>
    <property type="match status" value="1"/>
</dbReference>
<evidence type="ECO:0000313" key="7">
    <source>
        <dbReference type="Proteomes" id="UP000694557"/>
    </source>
</evidence>
<keyword evidence="7" id="KW-1185">Reference proteome</keyword>
<evidence type="ECO:0000313" key="6">
    <source>
        <dbReference type="Ensembl" id="ENSOKIP00005022315.1"/>
    </source>
</evidence>
<sequence>MYGAPVDLSFKCLNALTEEPNQGLRPLKRNAEKKFCSRSLRLNNNIITDLSGFNDMVSAFLSEPSQLAWVDLSFNDISHIDPVLVELKELRVLYLHGNSICNLSEVDKLGALPFLHTLTLHEPLCVCVCRGYVIAALPHLKKLDFSAVTRQERIMAQVWHRHGNLGYS</sequence>
<reference evidence="6" key="2">
    <citation type="submission" date="2025-09" db="UniProtKB">
        <authorList>
            <consortium name="Ensembl"/>
        </authorList>
    </citation>
    <scope>IDENTIFICATION</scope>
</reference>
<keyword evidence="5" id="KW-0677">Repeat</keyword>
<evidence type="ECO:0000256" key="2">
    <source>
        <dbReference type="ARBA" id="ARBA00014223"/>
    </source>
</evidence>
<gene>
    <name evidence="6" type="primary">LRRC51</name>
    <name evidence="6" type="synonym">lrrc51</name>
</gene>
<dbReference type="InterPro" id="IPR032675">
    <property type="entry name" value="LRR_dom_sf"/>
</dbReference>
<comment type="subcellular location">
    <subcellularLocation>
        <location evidence="1">Cytoplasm</location>
    </subcellularLocation>
</comment>
<dbReference type="Ensembl" id="ENSOKIT00005023704.1">
    <property type="protein sequence ID" value="ENSOKIP00005022315.1"/>
    <property type="gene ID" value="ENSOKIG00005009789.1"/>
</dbReference>
<dbReference type="PROSITE" id="PS51450">
    <property type="entry name" value="LRR"/>
    <property type="match status" value="1"/>
</dbReference>
<dbReference type="AlphaFoldDB" id="A0A8C7DJP3"/>
<accession>A0A8C7DJP3</accession>
<keyword evidence="3" id="KW-0963">Cytoplasm</keyword>
<proteinExistence type="predicted"/>
<evidence type="ECO:0000256" key="4">
    <source>
        <dbReference type="ARBA" id="ARBA00022614"/>
    </source>
</evidence>